<evidence type="ECO:0000313" key="6">
    <source>
        <dbReference type="Proteomes" id="UP000306740"/>
    </source>
</evidence>
<evidence type="ECO:0000313" key="5">
    <source>
        <dbReference type="EMBL" id="TNC47958.1"/>
    </source>
</evidence>
<dbReference type="EMBL" id="VDFR01000213">
    <property type="protein sequence ID" value="TNC30634.1"/>
    <property type="molecule type" value="Genomic_DNA"/>
</dbReference>
<dbReference type="Proteomes" id="UP000306740">
    <property type="component" value="Unassembled WGS sequence"/>
</dbReference>
<protein>
    <submittedName>
        <fullName evidence="5">Sugar ABC transporter substrate-binding protein</fullName>
    </submittedName>
</protein>
<comment type="subcellular location">
    <subcellularLocation>
        <location evidence="1">Cell envelope</location>
    </subcellularLocation>
</comment>
<name>A0A5C4MSN9_9ACTN</name>
<sequence length="363" mass="37684">MCATSHDSWGGTVNKFARTAVGAASVVVLTAALGACGGDDDGGGGSDSKTIALLLPETKTTRYEAFDKPLFEAKVKELCDDCEVKYLNADQDSAKQQQQAESAITDGAAVLVFDPVDGEAAAGAVKSAQSSDVPVIAYDRFMEGADYYMSFDNEKVGQLQGEALVEATGGSGNILMLNGSPTDPNAAQFKKGAHSAIDASGLKVVAEYDNPDWSPDNAQKFVTSQLNNVDGASLAGVYAANDGQAGGVIAALRADGMTTFPPVTGQDAELAAIQRIVAGDQFMTIYKSIKTEAEKAAEVAVAIVNGDDVGDTTDFQGVDSFIFEPAVVTKDNIKDTVIADEFYTVEDICTPEYADACAAAGLS</sequence>
<proteinExistence type="predicted"/>
<dbReference type="InterPro" id="IPR025997">
    <property type="entry name" value="SBP_2_dom"/>
</dbReference>
<gene>
    <name evidence="5" type="ORF">FHE65_08600</name>
    <name evidence="4" type="ORF">FHE65_32615</name>
</gene>
<dbReference type="OrthoDB" id="9773673at2"/>
<organism evidence="5 6">
    <name type="scientific">Mumia zhuanghuii</name>
    <dbReference type="NCBI Taxonomy" id="2585211"/>
    <lineage>
        <taxon>Bacteria</taxon>
        <taxon>Bacillati</taxon>
        <taxon>Actinomycetota</taxon>
        <taxon>Actinomycetes</taxon>
        <taxon>Propionibacteriales</taxon>
        <taxon>Nocardioidaceae</taxon>
        <taxon>Mumia</taxon>
    </lineage>
</organism>
<dbReference type="InterPro" id="IPR050555">
    <property type="entry name" value="Bact_Solute-Bind_Prot2"/>
</dbReference>
<dbReference type="PANTHER" id="PTHR30036:SF1">
    <property type="entry name" value="D-XYLOSE-BINDING PERIPLASMIC PROTEIN"/>
    <property type="match status" value="1"/>
</dbReference>
<evidence type="ECO:0000313" key="4">
    <source>
        <dbReference type="EMBL" id="TNC30634.1"/>
    </source>
</evidence>
<dbReference type="AlphaFoldDB" id="A0A5C4MSN9"/>
<feature type="domain" description="Periplasmic binding protein" evidence="3">
    <location>
        <begin position="51"/>
        <end position="307"/>
    </location>
</feature>
<accession>A0A5C4MSN9</accession>
<reference evidence="5 6" key="1">
    <citation type="submission" date="2019-05" db="EMBL/GenBank/DDBJ databases">
        <title>Mumia sp. nov., isolated from the intestinal contents of plateau pika (Ochotona curzoniae) in the Qinghai-Tibet plateau of China.</title>
        <authorList>
            <person name="Tian Z."/>
        </authorList>
    </citation>
    <scope>NUCLEOTIDE SEQUENCE [LARGE SCALE GENOMIC DNA]</scope>
    <source>
        <strain evidence="6">527</strain>
        <strain evidence="5">Z527</strain>
    </source>
</reference>
<dbReference type="InterPro" id="IPR028082">
    <property type="entry name" value="Peripla_BP_I"/>
</dbReference>
<keyword evidence="2" id="KW-0732">Signal</keyword>
<evidence type="ECO:0000256" key="1">
    <source>
        <dbReference type="ARBA" id="ARBA00004196"/>
    </source>
</evidence>
<evidence type="ECO:0000259" key="3">
    <source>
        <dbReference type="Pfam" id="PF13407"/>
    </source>
</evidence>
<dbReference type="SUPFAM" id="SSF53822">
    <property type="entry name" value="Periplasmic binding protein-like I"/>
    <property type="match status" value="1"/>
</dbReference>
<dbReference type="GO" id="GO:0030246">
    <property type="term" value="F:carbohydrate binding"/>
    <property type="evidence" value="ECO:0007669"/>
    <property type="project" value="TreeGrafter"/>
</dbReference>
<dbReference type="Gene3D" id="3.40.50.2300">
    <property type="match status" value="2"/>
</dbReference>
<dbReference type="PANTHER" id="PTHR30036">
    <property type="entry name" value="D-XYLOSE-BINDING PERIPLASMIC PROTEIN"/>
    <property type="match status" value="1"/>
</dbReference>
<dbReference type="GO" id="GO:0030288">
    <property type="term" value="C:outer membrane-bounded periplasmic space"/>
    <property type="evidence" value="ECO:0007669"/>
    <property type="project" value="TreeGrafter"/>
</dbReference>
<dbReference type="EMBL" id="VDFR01000040">
    <property type="protein sequence ID" value="TNC47958.1"/>
    <property type="molecule type" value="Genomic_DNA"/>
</dbReference>
<comment type="caution">
    <text evidence="5">The sequence shown here is derived from an EMBL/GenBank/DDBJ whole genome shotgun (WGS) entry which is preliminary data.</text>
</comment>
<dbReference type="Pfam" id="PF13407">
    <property type="entry name" value="Peripla_BP_4"/>
    <property type="match status" value="1"/>
</dbReference>
<evidence type="ECO:0000256" key="2">
    <source>
        <dbReference type="ARBA" id="ARBA00022729"/>
    </source>
</evidence>